<evidence type="ECO:0000256" key="1">
    <source>
        <dbReference type="ARBA" id="ARBA00004167"/>
    </source>
</evidence>
<evidence type="ECO:0000256" key="3">
    <source>
        <dbReference type="ARBA" id="ARBA00022692"/>
    </source>
</evidence>
<evidence type="ECO:0000256" key="2">
    <source>
        <dbReference type="ARBA" id="ARBA00022448"/>
    </source>
</evidence>
<dbReference type="EMBL" id="JAGIOB010000001">
    <property type="protein sequence ID" value="MBP2418226.1"/>
    <property type="molecule type" value="Genomic_DNA"/>
</dbReference>
<evidence type="ECO:0000313" key="8">
    <source>
        <dbReference type="EMBL" id="MBP2418226.1"/>
    </source>
</evidence>
<protein>
    <submittedName>
        <fullName evidence="8">Sec-independent protein translocase protein TatB</fullName>
    </submittedName>
</protein>
<comment type="subcellular location">
    <subcellularLocation>
        <location evidence="1">Membrane</location>
        <topology evidence="1">Single-pass membrane protein</topology>
    </subcellularLocation>
</comment>
<reference evidence="8 9" key="1">
    <citation type="submission" date="2021-03" db="EMBL/GenBank/DDBJ databases">
        <title>Sequencing the genomes of 1000 actinobacteria strains.</title>
        <authorList>
            <person name="Klenk H.-P."/>
        </authorList>
    </citation>
    <scope>NUCLEOTIDE SEQUENCE [LARGE SCALE GENOMIC DNA]</scope>
    <source>
        <strain evidence="8 9">DSM 12936</strain>
    </source>
</reference>
<sequence>MVPMLLDVNGPEFLLLLVIAIVLFGPERLPDLARKAARVVQYVRTIAGTAQEQLTKELGPGFEDVDMRDLNPKAFIQKHLLDDVDPIVADVKAEIKGVSATVSGEPDDVADAINGVKGEEPVLAGAAAGASRVLTPFDPDAT</sequence>
<keyword evidence="4" id="KW-0653">Protein transport</keyword>
<evidence type="ECO:0000256" key="6">
    <source>
        <dbReference type="ARBA" id="ARBA00023010"/>
    </source>
</evidence>
<keyword evidence="3" id="KW-0812">Transmembrane</keyword>
<keyword evidence="9" id="KW-1185">Reference proteome</keyword>
<dbReference type="Proteomes" id="UP000758168">
    <property type="component" value="Unassembled WGS sequence"/>
</dbReference>
<keyword evidence="5" id="KW-1133">Transmembrane helix</keyword>
<organism evidence="8 9">
    <name type="scientific">Microlunatus capsulatus</name>
    <dbReference type="NCBI Taxonomy" id="99117"/>
    <lineage>
        <taxon>Bacteria</taxon>
        <taxon>Bacillati</taxon>
        <taxon>Actinomycetota</taxon>
        <taxon>Actinomycetes</taxon>
        <taxon>Propionibacteriales</taxon>
        <taxon>Propionibacteriaceae</taxon>
        <taxon>Microlunatus</taxon>
    </lineage>
</organism>
<keyword evidence="6" id="KW-0811">Translocation</keyword>
<comment type="caution">
    <text evidence="8">The sequence shown here is derived from an EMBL/GenBank/DDBJ whole genome shotgun (WGS) entry which is preliminary data.</text>
</comment>
<keyword evidence="2" id="KW-0813">Transport</keyword>
<dbReference type="Gene3D" id="1.20.5.3310">
    <property type="match status" value="1"/>
</dbReference>
<dbReference type="PRINTS" id="PR01506">
    <property type="entry name" value="TATBPROTEIN"/>
</dbReference>
<dbReference type="InterPro" id="IPR003369">
    <property type="entry name" value="TatA/B/E"/>
</dbReference>
<dbReference type="Pfam" id="PF02416">
    <property type="entry name" value="TatA_B_E"/>
    <property type="match status" value="1"/>
</dbReference>
<proteinExistence type="predicted"/>
<dbReference type="NCBIfam" id="NF002377">
    <property type="entry name" value="PRK01371.1-4"/>
    <property type="match status" value="1"/>
</dbReference>
<evidence type="ECO:0000256" key="4">
    <source>
        <dbReference type="ARBA" id="ARBA00022927"/>
    </source>
</evidence>
<dbReference type="RefSeq" id="WP_210057571.1">
    <property type="nucleotide sequence ID" value="NZ_BAAAMH010000010.1"/>
</dbReference>
<evidence type="ECO:0000313" key="9">
    <source>
        <dbReference type="Proteomes" id="UP000758168"/>
    </source>
</evidence>
<evidence type="ECO:0000256" key="5">
    <source>
        <dbReference type="ARBA" id="ARBA00022989"/>
    </source>
</evidence>
<gene>
    <name evidence="8" type="ORF">JOF54_003148</name>
</gene>
<name>A0ABS4ZAZ2_9ACTN</name>
<evidence type="ECO:0000256" key="7">
    <source>
        <dbReference type="ARBA" id="ARBA00023136"/>
    </source>
</evidence>
<accession>A0ABS4ZAZ2</accession>
<keyword evidence="7" id="KW-0472">Membrane</keyword>